<dbReference type="Proteomes" id="UP000183918">
    <property type="component" value="Unassembled WGS sequence"/>
</dbReference>
<reference evidence="1 2" key="1">
    <citation type="submission" date="2016-10" db="EMBL/GenBank/DDBJ databases">
        <authorList>
            <person name="de Groot N.N."/>
        </authorList>
    </citation>
    <scope>NUCLEOTIDE SEQUENCE [LARGE SCALE GENOMIC DNA]</scope>
    <source>
        <strain evidence="1 2">DSM 14045</strain>
    </source>
</reference>
<dbReference type="Gene3D" id="3.30.420.10">
    <property type="entry name" value="Ribonuclease H-like superfamily/Ribonuclease H"/>
    <property type="match status" value="1"/>
</dbReference>
<evidence type="ECO:0000313" key="1">
    <source>
        <dbReference type="EMBL" id="SDY53824.1"/>
    </source>
</evidence>
<dbReference type="InterPro" id="IPR036397">
    <property type="entry name" value="RNaseH_sf"/>
</dbReference>
<dbReference type="GO" id="GO:0003676">
    <property type="term" value="F:nucleic acid binding"/>
    <property type="evidence" value="ECO:0007669"/>
    <property type="project" value="InterPro"/>
</dbReference>
<name>A0A1H3KQ93_9FIRM</name>
<dbReference type="RefSeq" id="WP_074718187.1">
    <property type="nucleotide sequence ID" value="NZ_FNPG01000021.1"/>
</dbReference>
<protein>
    <submittedName>
        <fullName evidence="1">DNA polymerase III, epsilon subunit</fullName>
    </submittedName>
</protein>
<sequence length="183" mass="21291">MENFAVIDTETNWKDQVMSIGIVVADALTLNIVDEQYYIVNPAYKTGGMYSSVLGVEDGDPCKIKKRIEIMDEMVEWLESLSVKSIYAYNAIFDKSHLDELRNFEWYDIMKVAAYKQHNPKLPGNLECCKTGRLKRNYGVEPMIRMLTGDFKYREVHNALYDARDELRIIKLIDKPISEYFPL</sequence>
<dbReference type="AlphaFoldDB" id="A0A1H3KQ93"/>
<proteinExistence type="predicted"/>
<dbReference type="EMBL" id="FNPG01000021">
    <property type="protein sequence ID" value="SDY53824.1"/>
    <property type="molecule type" value="Genomic_DNA"/>
</dbReference>
<gene>
    <name evidence="1" type="ORF">SAMN02910414_01780</name>
</gene>
<dbReference type="OrthoDB" id="2002266at2"/>
<dbReference type="STRING" id="1122142.SAMN02910414_01780"/>
<keyword evidence="2" id="KW-1185">Reference proteome</keyword>
<organism evidence="1 2">
    <name type="scientific">Lachnobacterium bovis DSM 14045</name>
    <dbReference type="NCBI Taxonomy" id="1122142"/>
    <lineage>
        <taxon>Bacteria</taxon>
        <taxon>Bacillati</taxon>
        <taxon>Bacillota</taxon>
        <taxon>Clostridia</taxon>
        <taxon>Lachnospirales</taxon>
        <taxon>Lachnospiraceae</taxon>
        <taxon>Lachnobacterium</taxon>
    </lineage>
</organism>
<dbReference type="SUPFAM" id="SSF53098">
    <property type="entry name" value="Ribonuclease H-like"/>
    <property type="match status" value="1"/>
</dbReference>
<evidence type="ECO:0000313" key="2">
    <source>
        <dbReference type="Proteomes" id="UP000183918"/>
    </source>
</evidence>
<accession>A0A1H3KQ93</accession>
<dbReference type="InterPro" id="IPR012337">
    <property type="entry name" value="RNaseH-like_sf"/>
</dbReference>